<evidence type="ECO:0000313" key="3">
    <source>
        <dbReference type="Proteomes" id="UP000027734"/>
    </source>
</evidence>
<dbReference type="AlphaFoldDB" id="A0A073IGE3"/>
<dbReference type="STRING" id="1300350.Z948_3333"/>
<keyword evidence="3" id="KW-1185">Reference proteome</keyword>
<proteinExistence type="predicted"/>
<feature type="region of interest" description="Disordered" evidence="1">
    <location>
        <begin position="181"/>
        <end position="235"/>
    </location>
</feature>
<dbReference type="InterPro" id="IPR009922">
    <property type="entry name" value="DUF1457"/>
</dbReference>
<dbReference type="eggNOG" id="COG5388">
    <property type="taxonomic scope" value="Bacteria"/>
</dbReference>
<accession>A0A073IGE3</accession>
<feature type="compositionally biased region" description="Low complexity" evidence="1">
    <location>
        <begin position="203"/>
        <end position="212"/>
    </location>
</feature>
<dbReference type="Proteomes" id="UP000027734">
    <property type="component" value="Unassembled WGS sequence"/>
</dbReference>
<organism evidence="2 3">
    <name type="scientific">Sulfitobacter donghicola DSW-25 = KCTC 12864 = JCM 14565</name>
    <dbReference type="NCBI Taxonomy" id="1300350"/>
    <lineage>
        <taxon>Bacteria</taxon>
        <taxon>Pseudomonadati</taxon>
        <taxon>Pseudomonadota</taxon>
        <taxon>Alphaproteobacteria</taxon>
        <taxon>Rhodobacterales</taxon>
        <taxon>Roseobacteraceae</taxon>
        <taxon>Sulfitobacter</taxon>
    </lineage>
</organism>
<evidence type="ECO:0000256" key="1">
    <source>
        <dbReference type="SAM" id="MobiDB-lite"/>
    </source>
</evidence>
<reference evidence="2 3" key="1">
    <citation type="submission" date="2014-01" db="EMBL/GenBank/DDBJ databases">
        <title>Sulfitobacter donghicola JCM 14565 Genome Sequencing.</title>
        <authorList>
            <person name="Lai Q."/>
            <person name="Hong Z."/>
        </authorList>
    </citation>
    <scope>NUCLEOTIDE SEQUENCE [LARGE SCALE GENOMIC DNA]</scope>
    <source>
        <strain evidence="2 3">JCM 14565</strain>
    </source>
</reference>
<dbReference type="OrthoDB" id="8478628at2"/>
<dbReference type="EMBL" id="JAMC01000006">
    <property type="protein sequence ID" value="KEJ88531.1"/>
    <property type="molecule type" value="Genomic_DNA"/>
</dbReference>
<dbReference type="Pfam" id="PF07310">
    <property type="entry name" value="PAS_5"/>
    <property type="match status" value="1"/>
</dbReference>
<sequence>MDNQSKNQQNVILMSDYQPHCGYAPLSVVEAYWEALRAGRQMPKRAEIDPRGIETALEYAFILERVAPGVARMRVAGSHLHDVMGMEPRGMPLTAFFEKDARIRIAGLLEEVFQTPCSTEVQMVSTFRQGIPQLNARMVLLPLKSDLGDVSRILGCFVSHGELTDAPNRFEISDISLRKLDGTPLDSPVPAEPEIEGFSEPSAPFEAAPMEMNPEEADTAGSPKRPPYLRLVKSD</sequence>
<comment type="caution">
    <text evidence="2">The sequence shown here is derived from an EMBL/GenBank/DDBJ whole genome shotgun (WGS) entry which is preliminary data.</text>
</comment>
<gene>
    <name evidence="2" type="ORF">DSW25_15715</name>
</gene>
<protein>
    <recommendedName>
        <fullName evidence="4">PAS domain-containing protein</fullName>
    </recommendedName>
</protein>
<name>A0A073IGE3_9RHOB</name>
<evidence type="ECO:0000313" key="2">
    <source>
        <dbReference type="EMBL" id="KEJ88531.1"/>
    </source>
</evidence>
<evidence type="ECO:0008006" key="4">
    <source>
        <dbReference type="Google" id="ProtNLM"/>
    </source>
</evidence>